<evidence type="ECO:0000256" key="7">
    <source>
        <dbReference type="RuleBase" id="RU363059"/>
    </source>
</evidence>
<keyword evidence="4 7" id="KW-0256">Endoplasmic reticulum</keyword>
<accession>A0A6A5T4J8</accession>
<reference evidence="9" key="1">
    <citation type="journal article" date="2020" name="Stud. Mycol.">
        <title>101 Dothideomycetes genomes: a test case for predicting lifestyles and emergence of pathogens.</title>
        <authorList>
            <person name="Haridas S."/>
            <person name="Albert R."/>
            <person name="Binder M."/>
            <person name="Bloem J."/>
            <person name="Labutti K."/>
            <person name="Salamov A."/>
            <person name="Andreopoulos B."/>
            <person name="Baker S."/>
            <person name="Barry K."/>
            <person name="Bills G."/>
            <person name="Bluhm B."/>
            <person name="Cannon C."/>
            <person name="Castanera R."/>
            <person name="Culley D."/>
            <person name="Daum C."/>
            <person name="Ezra D."/>
            <person name="Gonzalez J."/>
            <person name="Henrissat B."/>
            <person name="Kuo A."/>
            <person name="Liang C."/>
            <person name="Lipzen A."/>
            <person name="Lutzoni F."/>
            <person name="Magnuson J."/>
            <person name="Mondo S."/>
            <person name="Nolan M."/>
            <person name="Ohm R."/>
            <person name="Pangilinan J."/>
            <person name="Park H.-J."/>
            <person name="Ramirez L."/>
            <person name="Alfaro M."/>
            <person name="Sun H."/>
            <person name="Tritt A."/>
            <person name="Yoshinaga Y."/>
            <person name="Zwiers L.-H."/>
            <person name="Turgeon B."/>
            <person name="Goodwin S."/>
            <person name="Spatafora J."/>
            <person name="Crous P."/>
            <person name="Grigoriev I."/>
        </authorList>
    </citation>
    <scope>NUCLEOTIDE SEQUENCE</scope>
    <source>
        <strain evidence="9">CBS 161.51</strain>
    </source>
</reference>
<organism evidence="9 10">
    <name type="scientific">Clathrospora elynae</name>
    <dbReference type="NCBI Taxonomy" id="706981"/>
    <lineage>
        <taxon>Eukaryota</taxon>
        <taxon>Fungi</taxon>
        <taxon>Dikarya</taxon>
        <taxon>Ascomycota</taxon>
        <taxon>Pezizomycotina</taxon>
        <taxon>Dothideomycetes</taxon>
        <taxon>Pleosporomycetidae</taxon>
        <taxon>Pleosporales</taxon>
        <taxon>Diademaceae</taxon>
        <taxon>Clathrospora</taxon>
    </lineage>
</organism>
<evidence type="ECO:0000256" key="3">
    <source>
        <dbReference type="ARBA" id="ARBA00022692"/>
    </source>
</evidence>
<dbReference type="SUPFAM" id="SSF144091">
    <property type="entry name" value="Rhomboid-like"/>
    <property type="match status" value="1"/>
</dbReference>
<comment type="similarity">
    <text evidence="2 7">Belongs to the derlin family.</text>
</comment>
<evidence type="ECO:0000256" key="5">
    <source>
        <dbReference type="ARBA" id="ARBA00022989"/>
    </source>
</evidence>
<feature type="compositionally biased region" description="Gly residues" evidence="8">
    <location>
        <begin position="318"/>
        <end position="328"/>
    </location>
</feature>
<dbReference type="Proteomes" id="UP000800038">
    <property type="component" value="Unassembled WGS sequence"/>
</dbReference>
<evidence type="ECO:0000256" key="8">
    <source>
        <dbReference type="SAM" id="MobiDB-lite"/>
    </source>
</evidence>
<evidence type="ECO:0000256" key="2">
    <source>
        <dbReference type="ARBA" id="ARBA00008917"/>
    </source>
</evidence>
<feature type="transmembrane region" description="Helical" evidence="7">
    <location>
        <begin position="94"/>
        <end position="113"/>
    </location>
</feature>
<evidence type="ECO:0000313" key="9">
    <source>
        <dbReference type="EMBL" id="KAF1947004.1"/>
    </source>
</evidence>
<name>A0A6A5T4J8_9PLEO</name>
<evidence type="ECO:0000256" key="1">
    <source>
        <dbReference type="ARBA" id="ARBA00004477"/>
    </source>
</evidence>
<comment type="caution">
    <text evidence="7">Lacks conserved residue(s) required for the propagation of feature annotation.</text>
</comment>
<sequence>MDVFWTLPPVSRTITALAVAVSALGYGGLISLSQYIFASHFVFTTKMFPQLWRIFTAFLITKRKFAILLDPYFLYQYGSSIERESPRFSQPGDFFVYTAFVGSVIVPTLAEAVPKTEGEYPCTSCRPVIIKIQKGRVWCVSMVGLPLENYECSPFVRRCWLPTYLFNPDHTAATAGLVLDTYTFLPALSLAYAYTFAQDNPTRSVSFFIITFDSKYLPFAMLFMTFIIDGSEPALAQLCGLIAAHLYDFLTRIWPTFGGGKNYITTPAVVKRLFGAGPGSVQSRGYGYAVEGRGRAAGAPGSGAPSTEASTGVSNRWGGVGPGRRLGD</sequence>
<dbReference type="InterPro" id="IPR007599">
    <property type="entry name" value="DER1"/>
</dbReference>
<keyword evidence="5 7" id="KW-1133">Transmembrane helix</keyword>
<dbReference type="GO" id="GO:0006950">
    <property type="term" value="P:response to stress"/>
    <property type="evidence" value="ECO:0007669"/>
    <property type="project" value="UniProtKB-ARBA"/>
</dbReference>
<dbReference type="Pfam" id="PF04511">
    <property type="entry name" value="DER1"/>
    <property type="match status" value="2"/>
</dbReference>
<protein>
    <recommendedName>
        <fullName evidence="7">Derlin</fullName>
    </recommendedName>
</protein>
<keyword evidence="6 7" id="KW-0472">Membrane</keyword>
<dbReference type="PANTHER" id="PTHR11009">
    <property type="entry name" value="DER1-LIKE PROTEIN, DERLIN"/>
    <property type="match status" value="1"/>
</dbReference>
<evidence type="ECO:0000256" key="6">
    <source>
        <dbReference type="ARBA" id="ARBA00023136"/>
    </source>
</evidence>
<dbReference type="OrthoDB" id="19102at2759"/>
<comment type="subcellular location">
    <subcellularLocation>
        <location evidence="1 7">Endoplasmic reticulum membrane</location>
        <topology evidence="1 7">Multi-pass membrane protein</topology>
    </subcellularLocation>
</comment>
<keyword evidence="3 7" id="KW-0812">Transmembrane</keyword>
<keyword evidence="10" id="KW-1185">Reference proteome</keyword>
<feature type="compositionally biased region" description="Low complexity" evidence="8">
    <location>
        <begin position="296"/>
        <end position="309"/>
    </location>
</feature>
<feature type="transmembrane region" description="Helical" evidence="7">
    <location>
        <begin position="14"/>
        <end position="38"/>
    </location>
</feature>
<dbReference type="EMBL" id="ML976000">
    <property type="protein sequence ID" value="KAF1947004.1"/>
    <property type="molecule type" value="Genomic_DNA"/>
</dbReference>
<evidence type="ECO:0000313" key="10">
    <source>
        <dbReference type="Proteomes" id="UP000800038"/>
    </source>
</evidence>
<dbReference type="GO" id="GO:0005789">
    <property type="term" value="C:endoplasmic reticulum membrane"/>
    <property type="evidence" value="ECO:0007669"/>
    <property type="project" value="UniProtKB-SubCell"/>
</dbReference>
<evidence type="ECO:0000256" key="4">
    <source>
        <dbReference type="ARBA" id="ARBA00022824"/>
    </source>
</evidence>
<gene>
    <name evidence="9" type="ORF">EJ02DRAFT_334701</name>
</gene>
<dbReference type="AlphaFoldDB" id="A0A6A5T4J8"/>
<dbReference type="InterPro" id="IPR035952">
    <property type="entry name" value="Rhomboid-like_sf"/>
</dbReference>
<feature type="region of interest" description="Disordered" evidence="8">
    <location>
        <begin position="296"/>
        <end position="328"/>
    </location>
</feature>
<comment type="function">
    <text evidence="7">May be involved in the degradation of misfolded endoplasmic reticulum (ER) luminal proteins.</text>
</comment>
<proteinExistence type="inferred from homology"/>